<evidence type="ECO:0000313" key="3">
    <source>
        <dbReference type="EMBL" id="KAF9328930.1"/>
    </source>
</evidence>
<dbReference type="Proteomes" id="UP000696485">
    <property type="component" value="Unassembled WGS sequence"/>
</dbReference>
<evidence type="ECO:0000313" key="4">
    <source>
        <dbReference type="Proteomes" id="UP000696485"/>
    </source>
</evidence>
<evidence type="ECO:0000256" key="1">
    <source>
        <dbReference type="SAM" id="MobiDB-lite"/>
    </source>
</evidence>
<keyword evidence="4" id="KW-1185">Reference proteome</keyword>
<dbReference type="AlphaFoldDB" id="A0A9P5SGL1"/>
<accession>A0A9P5SGL1</accession>
<proteinExistence type="predicted"/>
<feature type="region of interest" description="Disordered" evidence="1">
    <location>
        <begin position="28"/>
        <end position="69"/>
    </location>
</feature>
<feature type="compositionally biased region" description="Basic residues" evidence="1">
    <location>
        <begin position="28"/>
        <end position="44"/>
    </location>
</feature>
<name>A0A9P5SGL1_9FUNG</name>
<feature type="domain" description="C2H2-type" evidence="2">
    <location>
        <begin position="192"/>
        <end position="215"/>
    </location>
</feature>
<reference evidence="3" key="1">
    <citation type="journal article" date="2020" name="Fungal Divers.">
        <title>Resolving the Mortierellaceae phylogeny through synthesis of multi-gene phylogenetics and phylogenomics.</title>
        <authorList>
            <person name="Vandepol N."/>
            <person name="Liber J."/>
            <person name="Desiro A."/>
            <person name="Na H."/>
            <person name="Kennedy M."/>
            <person name="Barry K."/>
            <person name="Grigoriev I.V."/>
            <person name="Miller A.N."/>
            <person name="O'Donnell K."/>
            <person name="Stajich J.E."/>
            <person name="Bonito G."/>
        </authorList>
    </citation>
    <scope>NUCLEOTIDE SEQUENCE</scope>
    <source>
        <strain evidence="3">NVP1</strain>
    </source>
</reference>
<comment type="caution">
    <text evidence="3">The sequence shown here is derived from an EMBL/GenBank/DDBJ whole genome shotgun (WGS) entry which is preliminary data.</text>
</comment>
<gene>
    <name evidence="3" type="ORF">BG006_007977</name>
</gene>
<protein>
    <recommendedName>
        <fullName evidence="2">C2H2-type domain-containing protein</fullName>
    </recommendedName>
</protein>
<evidence type="ECO:0000259" key="2">
    <source>
        <dbReference type="SMART" id="SM00355"/>
    </source>
</evidence>
<dbReference type="InterPro" id="IPR013087">
    <property type="entry name" value="Znf_C2H2_type"/>
</dbReference>
<organism evidence="3 4">
    <name type="scientific">Podila minutissima</name>
    <dbReference type="NCBI Taxonomy" id="64525"/>
    <lineage>
        <taxon>Eukaryota</taxon>
        <taxon>Fungi</taxon>
        <taxon>Fungi incertae sedis</taxon>
        <taxon>Mucoromycota</taxon>
        <taxon>Mortierellomycotina</taxon>
        <taxon>Mortierellomycetes</taxon>
        <taxon>Mortierellales</taxon>
        <taxon>Mortierellaceae</taxon>
        <taxon>Podila</taxon>
    </lineage>
</organism>
<feature type="compositionally biased region" description="Low complexity" evidence="1">
    <location>
        <begin position="47"/>
        <end position="69"/>
    </location>
</feature>
<dbReference type="Gene3D" id="3.30.160.60">
    <property type="entry name" value="Classic Zinc Finger"/>
    <property type="match status" value="1"/>
</dbReference>
<feature type="domain" description="C2H2-type" evidence="2">
    <location>
        <begin position="161"/>
        <end position="185"/>
    </location>
</feature>
<sequence length="250" mass="28054">MAHLTPASILAAMDSTCSPSEMMAYNSHHHHHHHHHHPYHHHHHDSGMASFDDSDSDSSSCSGSSSSSFSTSSLTMQDNLLHHSVSVAPTVMHVPNGSMGHNVNMNAMNMNMNTNISHSINHNVNNNNNNNSSSSNNNIINNNVVAVNPNPTPSGPITYHYFCNFPTCGYHSARSDPVKRHRDTHYPDYKPYICNYCQSSSARRDSTREHCLKQHKDDSENAFRYDTMIPKPEGWIAYEPKRSPWPPLMA</sequence>
<dbReference type="EMBL" id="JAAAUY010000520">
    <property type="protein sequence ID" value="KAF9328930.1"/>
    <property type="molecule type" value="Genomic_DNA"/>
</dbReference>
<dbReference type="SMART" id="SM00355">
    <property type="entry name" value="ZnF_C2H2"/>
    <property type="match status" value="2"/>
</dbReference>